<keyword evidence="7 10" id="KW-0030">Aminoacyl-tRNA synthetase</keyword>
<evidence type="ECO:0000259" key="11">
    <source>
        <dbReference type="Pfam" id="PF00133"/>
    </source>
</evidence>
<evidence type="ECO:0000256" key="4">
    <source>
        <dbReference type="ARBA" id="ARBA00022741"/>
    </source>
</evidence>
<dbReference type="AlphaFoldDB" id="A0A830H7S9"/>
<dbReference type="Pfam" id="PF19302">
    <property type="entry name" value="DUF5915"/>
    <property type="match status" value="1"/>
</dbReference>
<dbReference type="GO" id="GO:0009791">
    <property type="term" value="P:post-embryonic development"/>
    <property type="evidence" value="ECO:0007669"/>
    <property type="project" value="UniProtKB-ARBA"/>
</dbReference>
<dbReference type="Gene3D" id="1.10.730.10">
    <property type="entry name" value="Isoleucyl-tRNA Synthetase, Domain 1"/>
    <property type="match status" value="1"/>
</dbReference>
<dbReference type="NCBIfam" id="TIGR00392">
    <property type="entry name" value="ileS"/>
    <property type="match status" value="1"/>
</dbReference>
<evidence type="ECO:0000259" key="12">
    <source>
        <dbReference type="Pfam" id="PF08264"/>
    </source>
</evidence>
<feature type="domain" description="Aminoacyl-tRNA synthetase class Ia" evidence="11">
    <location>
        <begin position="12"/>
        <end position="667"/>
    </location>
</feature>
<comment type="catalytic activity">
    <reaction evidence="9">
        <text>tRNA(Ile) + L-isoleucine + ATP = L-isoleucyl-tRNA(Ile) + AMP + diphosphate</text>
        <dbReference type="Rhea" id="RHEA:11060"/>
        <dbReference type="Rhea" id="RHEA-COMP:9666"/>
        <dbReference type="Rhea" id="RHEA-COMP:9695"/>
        <dbReference type="ChEBI" id="CHEBI:30616"/>
        <dbReference type="ChEBI" id="CHEBI:33019"/>
        <dbReference type="ChEBI" id="CHEBI:58045"/>
        <dbReference type="ChEBI" id="CHEBI:78442"/>
        <dbReference type="ChEBI" id="CHEBI:78528"/>
        <dbReference type="ChEBI" id="CHEBI:456215"/>
        <dbReference type="EC" id="6.1.1.5"/>
    </reaction>
</comment>
<evidence type="ECO:0000256" key="9">
    <source>
        <dbReference type="ARBA" id="ARBA00048359"/>
    </source>
</evidence>
<dbReference type="PANTHER" id="PTHR42780">
    <property type="entry name" value="SOLEUCYL-TRNA SYNTHETASE"/>
    <property type="match status" value="1"/>
</dbReference>
<dbReference type="Gene3D" id="3.90.740.10">
    <property type="entry name" value="Valyl/Leucyl/Isoleucyl-tRNA synthetase, editing domain"/>
    <property type="match status" value="1"/>
</dbReference>
<dbReference type="SUPFAM" id="SSF47323">
    <property type="entry name" value="Anticodon-binding domain of a subclass of class I aminoacyl-tRNA synthetases"/>
    <property type="match status" value="1"/>
</dbReference>
<evidence type="ECO:0000256" key="2">
    <source>
        <dbReference type="ARBA" id="ARBA00013165"/>
    </source>
</evidence>
<dbReference type="FunFam" id="3.40.50.620:FF:000133">
    <property type="entry name" value="Isoleucyl-tRNA synthetase, cytoplasmic"/>
    <property type="match status" value="1"/>
</dbReference>
<dbReference type="InterPro" id="IPR001412">
    <property type="entry name" value="aa-tRNA-synth_I_CS"/>
</dbReference>
<keyword evidence="6 10" id="KW-0648">Protein biosynthesis</keyword>
<reference evidence="13" key="1">
    <citation type="submission" date="2020-10" db="EMBL/GenBank/DDBJ databases">
        <title>Unveiling of a novel bifunctional photoreceptor, Dualchrome1, isolated from a cosmopolitan green alga.</title>
        <authorList>
            <person name="Suzuki S."/>
            <person name="Kawachi M."/>
        </authorList>
    </citation>
    <scope>NUCLEOTIDE SEQUENCE</scope>
    <source>
        <strain evidence="13">NIES 2893</strain>
    </source>
</reference>
<evidence type="ECO:0000256" key="5">
    <source>
        <dbReference type="ARBA" id="ARBA00022840"/>
    </source>
</evidence>
<name>A0A830H7S9_9CHLO</name>
<feature type="domain" description="Methionyl/Valyl/Leucyl/Isoleucyl-tRNA synthetase anticodon-binding" evidence="12">
    <location>
        <begin position="728"/>
        <end position="892"/>
    </location>
</feature>
<keyword evidence="3 10" id="KW-0436">Ligase</keyword>
<keyword evidence="4 10" id="KW-0547">Nucleotide-binding</keyword>
<dbReference type="PROSITE" id="PS00178">
    <property type="entry name" value="AA_TRNA_LIGASE_I"/>
    <property type="match status" value="1"/>
</dbReference>
<dbReference type="InterPro" id="IPR002300">
    <property type="entry name" value="aa-tRNA-synth_Ia"/>
</dbReference>
<dbReference type="GO" id="GO:0006428">
    <property type="term" value="P:isoleucyl-tRNA aminoacylation"/>
    <property type="evidence" value="ECO:0007669"/>
    <property type="project" value="InterPro"/>
</dbReference>
<protein>
    <recommendedName>
        <fullName evidence="2">isoleucine--tRNA ligase</fullName>
        <ecNumber evidence="2">6.1.1.5</ecNumber>
    </recommendedName>
    <alternativeName>
        <fullName evidence="8">Isoleucyl-tRNA synthetase</fullName>
    </alternativeName>
</protein>
<organism evidence="13 14">
    <name type="scientific">Pycnococcus provasolii</name>
    <dbReference type="NCBI Taxonomy" id="41880"/>
    <lineage>
        <taxon>Eukaryota</taxon>
        <taxon>Viridiplantae</taxon>
        <taxon>Chlorophyta</taxon>
        <taxon>Pseudoscourfieldiophyceae</taxon>
        <taxon>Pseudoscourfieldiales</taxon>
        <taxon>Pycnococcaceae</taxon>
        <taxon>Pycnococcus</taxon>
    </lineage>
</organism>
<dbReference type="EMBL" id="BNJQ01000005">
    <property type="protein sequence ID" value="GHP03286.1"/>
    <property type="molecule type" value="Genomic_DNA"/>
</dbReference>
<dbReference type="OrthoDB" id="1706657at2759"/>
<dbReference type="InterPro" id="IPR009008">
    <property type="entry name" value="Val/Leu/Ile-tRNA-synth_edit"/>
</dbReference>
<dbReference type="GO" id="GO:0004822">
    <property type="term" value="F:isoleucine-tRNA ligase activity"/>
    <property type="evidence" value="ECO:0007669"/>
    <property type="project" value="UniProtKB-EC"/>
</dbReference>
<keyword evidence="14" id="KW-1185">Reference proteome</keyword>
<dbReference type="GO" id="GO:0002161">
    <property type="term" value="F:aminoacyl-tRNA deacylase activity"/>
    <property type="evidence" value="ECO:0007669"/>
    <property type="project" value="InterPro"/>
</dbReference>
<dbReference type="Pfam" id="PF08264">
    <property type="entry name" value="Anticodon_1"/>
    <property type="match status" value="1"/>
</dbReference>
<dbReference type="InterPro" id="IPR002301">
    <property type="entry name" value="Ile-tRNA-ligase"/>
</dbReference>
<evidence type="ECO:0000256" key="10">
    <source>
        <dbReference type="RuleBase" id="RU363035"/>
    </source>
</evidence>
<dbReference type="GO" id="GO:0005524">
    <property type="term" value="F:ATP binding"/>
    <property type="evidence" value="ECO:0007669"/>
    <property type="project" value="UniProtKB-KW"/>
</dbReference>
<dbReference type="GO" id="GO:0000049">
    <property type="term" value="F:tRNA binding"/>
    <property type="evidence" value="ECO:0007669"/>
    <property type="project" value="InterPro"/>
</dbReference>
<evidence type="ECO:0000256" key="7">
    <source>
        <dbReference type="ARBA" id="ARBA00023146"/>
    </source>
</evidence>
<dbReference type="InterPro" id="IPR013155">
    <property type="entry name" value="M/V/L/I-tRNA-synth_anticd-bd"/>
</dbReference>
<dbReference type="Proteomes" id="UP000660262">
    <property type="component" value="Unassembled WGS sequence"/>
</dbReference>
<dbReference type="Gene3D" id="3.40.50.620">
    <property type="entry name" value="HUPs"/>
    <property type="match status" value="2"/>
</dbReference>
<evidence type="ECO:0000256" key="3">
    <source>
        <dbReference type="ARBA" id="ARBA00022598"/>
    </source>
</evidence>
<evidence type="ECO:0000256" key="6">
    <source>
        <dbReference type="ARBA" id="ARBA00022917"/>
    </source>
</evidence>
<comment type="similarity">
    <text evidence="1 10">Belongs to the class-I aminoacyl-tRNA synthetase family.</text>
</comment>
<dbReference type="InterPro" id="IPR014729">
    <property type="entry name" value="Rossmann-like_a/b/a_fold"/>
</dbReference>
<dbReference type="InterPro" id="IPR033709">
    <property type="entry name" value="Anticodon_Ile_ABEc"/>
</dbReference>
<dbReference type="Pfam" id="PF00133">
    <property type="entry name" value="tRNA-synt_1"/>
    <property type="match status" value="1"/>
</dbReference>
<evidence type="ECO:0000256" key="1">
    <source>
        <dbReference type="ARBA" id="ARBA00005594"/>
    </source>
</evidence>
<sequence length="1200" mass="133714">MEKVEDSRTFKFPEYVFYDGPPFATGLPHYGHILAGTIKDVVTRYAATNGYHVTRRFGWDCHGLPVEYEIDQKLQVKSSDDVKRMGMDVYNEECRSIVMRYSGEWRTTIERLGRWIDFDNDYKTLDTPFMESVWWVFKQLHAKELVYRGFKVMPYSTACHTPLSNFESGLNYKDVNDPAVVVSFPVFLPDGSDGIDGASAYAGIDVAKSRAANASIPAIKNGVIPAGARLCAWTTTPWTLPSNVALCVNPAFTYVAIQSNKSGDVFIVAEARVAELPGYSDGKKKKKGAPDTPPTYTVLHKFPGSDLKGLHYYPLFGTFSKCFTDPLQAYRVCVDGYVTDDSGTGVVHQAPAFGADDNRVCLAHGIIVKGGFIPDPIDDDGRFDEQVSSIGITGIHVKEADKKIVETLKEMKRLVSNNSLVHSYPFCWRSDTPLIYKAVPSWFVKVESIKDRIVANNEKTYWVPSFVKEKRFKDWLVNANDWAVSRNRYWGTPIPIWANDDYSEMEVFGSIAELEERAGLPKGSVTDIHRHKIDHIEVPSRKPGGKPLRRIDEVFDCWFESGSMPYAYIHYPFENKERFEANFPANFIAEGLDQTRGWFYTLMVLSTALFDKPAFQNLVCNGLVLAADGKKMSKRLKNYPDPNLIINSYGADALRLYLINSPVVRAEPLRFKEEGVNGVVRDVFLPWYNAYRFLQQQVERYEMAEGKAFRLTHGSLMELAQSCDNTVDLWVIASASSLVQFIRNEMEHYRLYTVVPRLVGFLESLTNVYLRLNRNRLKGMQEGATDGDCFRALSVLHEVLFLSCRAMSSFTPYIVEMMYQNLRRVMPGSPLESIHYVQFPKADEVIDVATFKVKGGAIDMRTIETSVDRMINILELARQIRNDKGKPVKVPLRRMVICHPDADLIRDLTKVLDIYIKEEMNVEEVVGVSDLGAVAKTKCDPEFSRLGSRAGKRMKEVTTAIRGFGPSEIATLKAGGEVALCGGDLTITVDDVAIKTEYDVAAVAKQHSLAGEYDAKVNDGMLVALDLEQDIKLRSKQAAREIISRAMKLRKSTGLDMGDRADVFVACTANPGEPAWLKEALVQEEATFMEKLKCGVASATLRSSSAVVIGSDEELAVGGEGDAGVNVVVSLAVPTPVASTKCAACSVDAANAYLGMRSRSTLRAECDANGCASFVLDGKKVTLKPGVDFFFSAYDAMKNM</sequence>
<dbReference type="EC" id="6.1.1.5" evidence="2"/>
<gene>
    <name evidence="13" type="ORF">PPROV_000204100</name>
</gene>
<dbReference type="SUPFAM" id="SSF52374">
    <property type="entry name" value="Nucleotidylyl transferase"/>
    <property type="match status" value="1"/>
</dbReference>
<evidence type="ECO:0000313" key="14">
    <source>
        <dbReference type="Proteomes" id="UP000660262"/>
    </source>
</evidence>
<dbReference type="CDD" id="cd00818">
    <property type="entry name" value="IleRS_core"/>
    <property type="match status" value="1"/>
</dbReference>
<dbReference type="PANTHER" id="PTHR42780:SF1">
    <property type="entry name" value="ISOLEUCINE--TRNA LIGASE, CYTOPLASMIC"/>
    <property type="match status" value="1"/>
</dbReference>
<keyword evidence="5 10" id="KW-0067">ATP-binding</keyword>
<dbReference type="PRINTS" id="PR00984">
    <property type="entry name" value="TRNASYNTHILE"/>
</dbReference>
<comment type="caution">
    <text evidence="13">The sequence shown here is derived from an EMBL/GenBank/DDBJ whole genome shotgun (WGS) entry which is preliminary data.</text>
</comment>
<evidence type="ECO:0000313" key="13">
    <source>
        <dbReference type="EMBL" id="GHP03286.1"/>
    </source>
</evidence>
<dbReference type="CDD" id="cd07961">
    <property type="entry name" value="Anticodon_Ia_Ile_ABEc"/>
    <property type="match status" value="1"/>
</dbReference>
<evidence type="ECO:0000256" key="8">
    <source>
        <dbReference type="ARBA" id="ARBA00032665"/>
    </source>
</evidence>
<dbReference type="InterPro" id="IPR023586">
    <property type="entry name" value="Ile-tRNA-ligase_type2"/>
</dbReference>
<dbReference type="InterPro" id="IPR009080">
    <property type="entry name" value="tRNAsynth_Ia_anticodon-bd"/>
</dbReference>
<accession>A0A830H7S9</accession>
<proteinExistence type="inferred from homology"/>
<dbReference type="SUPFAM" id="SSF50677">
    <property type="entry name" value="ValRS/IleRS/LeuRS editing domain"/>
    <property type="match status" value="1"/>
</dbReference>
<dbReference type="FunFam" id="3.40.50.620:FF:000023">
    <property type="entry name" value="Isoleucyl-tRNA synthetase,cytoplasmic"/>
    <property type="match status" value="1"/>
</dbReference>
<dbReference type="GO" id="GO:0048608">
    <property type="term" value="P:reproductive structure development"/>
    <property type="evidence" value="ECO:0007669"/>
    <property type="project" value="UniProtKB-ARBA"/>
</dbReference>